<dbReference type="AlphaFoldDB" id="A0AAW7XB62"/>
<comment type="caution">
    <text evidence="6">The sequence shown here is derived from an EMBL/GenBank/DDBJ whole genome shotgun (WGS) entry which is preliminary data.</text>
</comment>
<name>A0AAW7XB62_9GAMM</name>
<accession>A0AAW7XB62</accession>
<proteinExistence type="predicted"/>
<evidence type="ECO:0000256" key="3">
    <source>
        <dbReference type="ARBA" id="ARBA00022989"/>
    </source>
</evidence>
<evidence type="ECO:0000256" key="1">
    <source>
        <dbReference type="ARBA" id="ARBA00004141"/>
    </source>
</evidence>
<keyword evidence="2 5" id="KW-0812">Transmembrane</keyword>
<evidence type="ECO:0000313" key="6">
    <source>
        <dbReference type="EMBL" id="MDO6423589.1"/>
    </source>
</evidence>
<dbReference type="InterPro" id="IPR006603">
    <property type="entry name" value="PQ-loop_rpt"/>
</dbReference>
<dbReference type="Proteomes" id="UP001169760">
    <property type="component" value="Unassembled WGS sequence"/>
</dbReference>
<dbReference type="NCBIfam" id="NF037968">
    <property type="entry name" value="SemiSWEET_2"/>
    <property type="match status" value="1"/>
</dbReference>
<evidence type="ECO:0000256" key="5">
    <source>
        <dbReference type="SAM" id="Phobius"/>
    </source>
</evidence>
<dbReference type="EMBL" id="JAUOPB010000010">
    <property type="protein sequence ID" value="MDO6423589.1"/>
    <property type="molecule type" value="Genomic_DNA"/>
</dbReference>
<protein>
    <submittedName>
        <fullName evidence="6">SemiSWEET transporter</fullName>
    </submittedName>
</protein>
<dbReference type="GO" id="GO:0051119">
    <property type="term" value="F:sugar transmembrane transporter activity"/>
    <property type="evidence" value="ECO:0007669"/>
    <property type="project" value="InterPro"/>
</dbReference>
<sequence>MSGIDILGFCAAFCTTISFLPQAIKVIRSRDTSSLSLAMYSIFTIGVSLWLAYGLYKQDLAMIIANIITLVLATIILATKIVNDVMVKRNNPAQ</sequence>
<dbReference type="InterPro" id="IPR047662">
    <property type="entry name" value="SemiSWEET"/>
</dbReference>
<keyword evidence="3 5" id="KW-1133">Transmembrane helix</keyword>
<gene>
    <name evidence="6" type="ORF">Q4521_13995</name>
</gene>
<keyword evidence="4 5" id="KW-0472">Membrane</keyword>
<comment type="subcellular location">
    <subcellularLocation>
        <location evidence="1">Membrane</location>
        <topology evidence="1">Multi-pass membrane protein</topology>
    </subcellularLocation>
</comment>
<feature type="transmembrane region" description="Helical" evidence="5">
    <location>
        <begin position="62"/>
        <end position="82"/>
    </location>
</feature>
<dbReference type="Gene3D" id="1.20.1280.290">
    <property type="match status" value="1"/>
</dbReference>
<organism evidence="6 7">
    <name type="scientific">Saccharophagus degradans</name>
    <dbReference type="NCBI Taxonomy" id="86304"/>
    <lineage>
        <taxon>Bacteria</taxon>
        <taxon>Pseudomonadati</taxon>
        <taxon>Pseudomonadota</taxon>
        <taxon>Gammaproteobacteria</taxon>
        <taxon>Cellvibrionales</taxon>
        <taxon>Cellvibrionaceae</taxon>
        <taxon>Saccharophagus</taxon>
    </lineage>
</organism>
<evidence type="ECO:0000256" key="2">
    <source>
        <dbReference type="ARBA" id="ARBA00022692"/>
    </source>
</evidence>
<evidence type="ECO:0000256" key="4">
    <source>
        <dbReference type="ARBA" id="ARBA00023136"/>
    </source>
</evidence>
<evidence type="ECO:0000313" key="7">
    <source>
        <dbReference type="Proteomes" id="UP001169760"/>
    </source>
</evidence>
<feature type="transmembrane region" description="Helical" evidence="5">
    <location>
        <begin position="6"/>
        <end position="24"/>
    </location>
</feature>
<dbReference type="GO" id="GO:0016020">
    <property type="term" value="C:membrane"/>
    <property type="evidence" value="ECO:0007669"/>
    <property type="project" value="UniProtKB-SubCell"/>
</dbReference>
<reference evidence="6" key="1">
    <citation type="submission" date="2023-07" db="EMBL/GenBank/DDBJ databases">
        <title>Genome content predicts the carbon catabolic preferences of heterotrophic bacteria.</title>
        <authorList>
            <person name="Gralka M."/>
        </authorList>
    </citation>
    <scope>NUCLEOTIDE SEQUENCE</scope>
    <source>
        <strain evidence="6">I3M17_2</strain>
    </source>
</reference>
<dbReference type="Pfam" id="PF04193">
    <property type="entry name" value="PQ-loop"/>
    <property type="match status" value="1"/>
</dbReference>
<feature type="transmembrane region" description="Helical" evidence="5">
    <location>
        <begin position="36"/>
        <end position="56"/>
    </location>
</feature>
<dbReference type="GeneID" id="98615212"/>
<dbReference type="RefSeq" id="WP_011470072.1">
    <property type="nucleotide sequence ID" value="NZ_CP123764.1"/>
</dbReference>